<gene>
    <name evidence="13" type="ORF">RRG08_015895</name>
</gene>
<dbReference type="InterPro" id="IPR043128">
    <property type="entry name" value="Rev_trsase/Diguanyl_cyclase"/>
</dbReference>
<dbReference type="FunFam" id="3.30.420.10:FF:000032">
    <property type="entry name" value="Retrovirus-related Pol polyprotein from transposon 297-like Protein"/>
    <property type="match status" value="1"/>
</dbReference>
<evidence type="ECO:0000256" key="1">
    <source>
        <dbReference type="ARBA" id="ARBA00022670"/>
    </source>
</evidence>
<evidence type="ECO:0000256" key="8">
    <source>
        <dbReference type="ARBA" id="ARBA00023268"/>
    </source>
</evidence>
<keyword evidence="7" id="KW-0695">RNA-directed DNA polymerase</keyword>
<accession>A0AAE1E1S2</accession>
<keyword evidence="14" id="KW-1185">Reference proteome</keyword>
<feature type="domain" description="Peptidase A2" evidence="10">
    <location>
        <begin position="242"/>
        <end position="315"/>
    </location>
</feature>
<sequence length="1274" mass="142239">MSQPQGESTQALLAALTSQLQSMMVQPNISAISLKLPEFWTTSPEVWFARVEAQFGTKNISTDQTKYDYIVSALDVKTAEEVQDVLVNPPDANKYSVLKRALLKAFGKSQAQRDNELLNLNGIGDRKPTALLRKINALNDDPQSLKRALFLSNLPTDIRSILAGQDFGDIQKLAEAADRIWETRGASVQQVIHTADSSPPAPVTIEAVSRPRFQPQRRPGSKAPSTQAVCYYHLKFGPQARRSYLVDTGVEVSVYPASVHERKSQPPSSTLTAANGTSIHTWGKSKVFLAIGHKGQYHHEFYLADVTRPILGADFFIKHGLAIDLRGKRLLSLDNMSILLRETKSPLTLSGLGFPLKHEYDSLLQQFPELLTPHFHQCNNKHGVEHHIITKGPPTHSRARRLDQAKLSAAKAEFLQMEDMGIIRRSKSAWSSPLHMVPKADGKWRPCGDYRRLNASTDADRYPLPPIQDFNNHLAGCKVFSKIDLIRGYHQIPMAPSSIPKTAVVTPFGLWEFLRMPFGLKNAAQSFQRLMDGILHDIPFAFVYLDDILVASRSSQEHAQHLEQLFKLLSANGLIINKAKCIFGAEELEFLGHHVSAIGIAPLPDRVAALRDSKPPQNRTGLQRFLGMINYYHCFLPGLAPILAPLHAQASGKGQSIEWSAECQASFDEVKEILARSVLLHHPLPNAPTSLTVDASSTAVGAQLEQRQGQSWVPLAFFSRKLSDAEKKYSAFDRELLASYSAIKHFRHFLEGRPFTLYTDHKPLTFALSSETDRSPRQTRHLAFITEFTTDIRHIKGKFNVVADALSRITTTSNAADTINLCPVSTSHPVEVDWTDFAQLAKDQIQSGEMASYRTATTGLILKDIDIGPSTLFCDTSLGVTRPVLPVSWTRPVFNKIHGLSHPGVRPTQKAIAQRFVWHGMKRDIRQWCKECPDCQASKIHRHTHSALTKRPQPSDRFRSLHVDLVGPLPESHGMTYLFTVIDRFTRWPEAVPLPDAQASTCASALLHHWVAWFGVPEDITSDRGRQFTSALWTQLNSLLGINANTTTAYHPQANGMVERLHRQLKASLKARTTSSNWFDELPMVLLGIRSSWRVDPGCSPAELVYGSTLRIPGEFLQPHDARTVEPDVPFLRHLQQTMRSFQPPTPQFHGQPSVYVPANLAPAKFVYVRKDSHKHPLQRPYDGPYLVLNKSDKFFTVDIKGRPETISIDRLKAAFVTQLTTASDTDRPPEPPSAKPQANSPPQPVLPTSSPSMDNLVTKTRSGRSVRLPSRFR</sequence>
<dbReference type="Pfam" id="PF17921">
    <property type="entry name" value="Integrase_H2C2"/>
    <property type="match status" value="1"/>
</dbReference>
<dbReference type="Pfam" id="PF23055">
    <property type="entry name" value="DUF7041"/>
    <property type="match status" value="1"/>
</dbReference>
<dbReference type="InterPro" id="IPR001584">
    <property type="entry name" value="Integrase_cat-core"/>
</dbReference>
<dbReference type="InterPro" id="IPR036397">
    <property type="entry name" value="RNaseH_sf"/>
</dbReference>
<dbReference type="Gene3D" id="3.10.10.10">
    <property type="entry name" value="HIV Type 1 Reverse Transcriptase, subunit A, domain 1"/>
    <property type="match status" value="1"/>
</dbReference>
<evidence type="ECO:0000256" key="9">
    <source>
        <dbReference type="SAM" id="MobiDB-lite"/>
    </source>
</evidence>
<evidence type="ECO:0000256" key="4">
    <source>
        <dbReference type="ARBA" id="ARBA00022722"/>
    </source>
</evidence>
<keyword evidence="4" id="KW-0540">Nuclease</keyword>
<keyword evidence="3" id="KW-0548">Nucleotidyltransferase</keyword>
<dbReference type="Gene3D" id="2.40.70.10">
    <property type="entry name" value="Acid Proteases"/>
    <property type="match status" value="1"/>
</dbReference>
<dbReference type="InterPro" id="IPR041577">
    <property type="entry name" value="RT_RNaseH_2"/>
</dbReference>
<dbReference type="PROSITE" id="PS50994">
    <property type="entry name" value="INTEGRASE"/>
    <property type="match status" value="1"/>
</dbReference>
<dbReference type="SUPFAM" id="SSF56672">
    <property type="entry name" value="DNA/RNA polymerases"/>
    <property type="match status" value="1"/>
</dbReference>
<dbReference type="GO" id="GO:0003676">
    <property type="term" value="F:nucleic acid binding"/>
    <property type="evidence" value="ECO:0007669"/>
    <property type="project" value="InterPro"/>
</dbReference>
<dbReference type="Gene3D" id="3.30.70.270">
    <property type="match status" value="2"/>
</dbReference>
<dbReference type="EMBL" id="JAWDGP010001540">
    <property type="protein sequence ID" value="KAK3790425.1"/>
    <property type="molecule type" value="Genomic_DNA"/>
</dbReference>
<dbReference type="Gene3D" id="1.10.340.70">
    <property type="match status" value="1"/>
</dbReference>
<keyword evidence="5" id="KW-0255">Endonuclease</keyword>
<dbReference type="Pfam" id="PF00078">
    <property type="entry name" value="RVT_1"/>
    <property type="match status" value="1"/>
</dbReference>
<keyword evidence="8" id="KW-0511">Multifunctional enzyme</keyword>
<dbReference type="GO" id="GO:0004190">
    <property type="term" value="F:aspartic-type endopeptidase activity"/>
    <property type="evidence" value="ECO:0007669"/>
    <property type="project" value="InterPro"/>
</dbReference>
<dbReference type="CDD" id="cd09274">
    <property type="entry name" value="RNase_HI_RT_Ty3"/>
    <property type="match status" value="1"/>
</dbReference>
<dbReference type="InterPro" id="IPR000477">
    <property type="entry name" value="RT_dom"/>
</dbReference>
<evidence type="ECO:0008006" key="15">
    <source>
        <dbReference type="Google" id="ProtNLM"/>
    </source>
</evidence>
<evidence type="ECO:0000259" key="10">
    <source>
        <dbReference type="PROSITE" id="PS50175"/>
    </source>
</evidence>
<reference evidence="13" key="1">
    <citation type="journal article" date="2023" name="G3 (Bethesda)">
        <title>A reference genome for the long-term kleptoplast-retaining sea slug Elysia crispata morphotype clarki.</title>
        <authorList>
            <person name="Eastman K.E."/>
            <person name="Pendleton A.L."/>
            <person name="Shaikh M.A."/>
            <person name="Suttiyut T."/>
            <person name="Ogas R."/>
            <person name="Tomko P."/>
            <person name="Gavelis G."/>
            <person name="Widhalm J.R."/>
            <person name="Wisecaver J.H."/>
        </authorList>
    </citation>
    <scope>NUCLEOTIDE SEQUENCE</scope>
    <source>
        <strain evidence="13">ECLA1</strain>
    </source>
</reference>
<dbReference type="CDD" id="cd01647">
    <property type="entry name" value="RT_LTR"/>
    <property type="match status" value="1"/>
</dbReference>
<dbReference type="FunFam" id="3.10.10.10:FF:000007">
    <property type="entry name" value="Retrovirus-related Pol polyprotein from transposon 17.6-like Protein"/>
    <property type="match status" value="1"/>
</dbReference>
<dbReference type="PANTHER" id="PTHR37984">
    <property type="entry name" value="PROTEIN CBG26694"/>
    <property type="match status" value="1"/>
</dbReference>
<dbReference type="GO" id="GO:0004519">
    <property type="term" value="F:endonuclease activity"/>
    <property type="evidence" value="ECO:0007669"/>
    <property type="project" value="UniProtKB-KW"/>
</dbReference>
<dbReference type="InterPro" id="IPR055469">
    <property type="entry name" value="DUF7041"/>
</dbReference>
<keyword evidence="6" id="KW-0378">Hydrolase</keyword>
<keyword evidence="1" id="KW-0645">Protease</keyword>
<dbReference type="Proteomes" id="UP001283361">
    <property type="component" value="Unassembled WGS sequence"/>
</dbReference>
<dbReference type="InterPro" id="IPR050951">
    <property type="entry name" value="Retrovirus_Pol_polyprotein"/>
</dbReference>
<evidence type="ECO:0000313" key="13">
    <source>
        <dbReference type="EMBL" id="KAK3790425.1"/>
    </source>
</evidence>
<dbReference type="PROSITE" id="PS50175">
    <property type="entry name" value="ASP_PROT_RETROV"/>
    <property type="match status" value="1"/>
</dbReference>
<feature type="compositionally biased region" description="Polar residues" evidence="9">
    <location>
        <begin position="1247"/>
        <end position="1261"/>
    </location>
</feature>
<dbReference type="InterPro" id="IPR021109">
    <property type="entry name" value="Peptidase_aspartic_dom_sf"/>
</dbReference>
<dbReference type="InterPro" id="IPR001995">
    <property type="entry name" value="Peptidase_A2_cat"/>
</dbReference>
<dbReference type="InterPro" id="IPR041588">
    <property type="entry name" value="Integrase_H2C2"/>
</dbReference>
<dbReference type="SUPFAM" id="SSF53098">
    <property type="entry name" value="Ribonuclease H-like"/>
    <property type="match status" value="1"/>
</dbReference>
<dbReference type="PANTHER" id="PTHR37984:SF5">
    <property type="entry name" value="PROTEIN NYNRIN-LIKE"/>
    <property type="match status" value="1"/>
</dbReference>
<dbReference type="PROSITE" id="PS50878">
    <property type="entry name" value="RT_POL"/>
    <property type="match status" value="1"/>
</dbReference>
<evidence type="ECO:0000259" key="12">
    <source>
        <dbReference type="PROSITE" id="PS50994"/>
    </source>
</evidence>
<organism evidence="13 14">
    <name type="scientific">Elysia crispata</name>
    <name type="common">lettuce slug</name>
    <dbReference type="NCBI Taxonomy" id="231223"/>
    <lineage>
        <taxon>Eukaryota</taxon>
        <taxon>Metazoa</taxon>
        <taxon>Spiralia</taxon>
        <taxon>Lophotrochozoa</taxon>
        <taxon>Mollusca</taxon>
        <taxon>Gastropoda</taxon>
        <taxon>Heterobranchia</taxon>
        <taxon>Euthyneura</taxon>
        <taxon>Panpulmonata</taxon>
        <taxon>Sacoglossa</taxon>
        <taxon>Placobranchoidea</taxon>
        <taxon>Plakobranchidae</taxon>
        <taxon>Elysia</taxon>
    </lineage>
</organism>
<dbReference type="Pfam" id="PF17919">
    <property type="entry name" value="RT_RNaseH_2"/>
    <property type="match status" value="1"/>
</dbReference>
<dbReference type="InterPro" id="IPR043502">
    <property type="entry name" value="DNA/RNA_pol_sf"/>
</dbReference>
<evidence type="ECO:0000256" key="7">
    <source>
        <dbReference type="ARBA" id="ARBA00022918"/>
    </source>
</evidence>
<evidence type="ECO:0000259" key="11">
    <source>
        <dbReference type="PROSITE" id="PS50878"/>
    </source>
</evidence>
<feature type="domain" description="Reverse transcriptase" evidence="11">
    <location>
        <begin position="418"/>
        <end position="595"/>
    </location>
</feature>
<dbReference type="Pfam" id="PF00665">
    <property type="entry name" value="rve"/>
    <property type="match status" value="1"/>
</dbReference>
<dbReference type="GO" id="GO:0015074">
    <property type="term" value="P:DNA integration"/>
    <property type="evidence" value="ECO:0007669"/>
    <property type="project" value="InterPro"/>
</dbReference>
<keyword evidence="2" id="KW-0808">Transferase</keyword>
<dbReference type="FunFam" id="3.30.70.270:FF:000020">
    <property type="entry name" value="Transposon Tf2-6 polyprotein-like Protein"/>
    <property type="match status" value="1"/>
</dbReference>
<dbReference type="SUPFAM" id="SSF50630">
    <property type="entry name" value="Acid proteases"/>
    <property type="match status" value="1"/>
</dbReference>
<dbReference type="InterPro" id="IPR012337">
    <property type="entry name" value="RNaseH-like_sf"/>
</dbReference>
<evidence type="ECO:0000313" key="14">
    <source>
        <dbReference type="Proteomes" id="UP001283361"/>
    </source>
</evidence>
<dbReference type="FunFam" id="3.10.20.370:FF:000001">
    <property type="entry name" value="Retrovirus-related Pol polyprotein from transposon 17.6-like protein"/>
    <property type="match status" value="1"/>
</dbReference>
<dbReference type="AlphaFoldDB" id="A0AAE1E1S2"/>
<dbReference type="GO" id="GO:0003964">
    <property type="term" value="F:RNA-directed DNA polymerase activity"/>
    <property type="evidence" value="ECO:0007669"/>
    <property type="project" value="UniProtKB-KW"/>
</dbReference>
<feature type="region of interest" description="Disordered" evidence="9">
    <location>
        <begin position="1221"/>
        <end position="1274"/>
    </location>
</feature>
<comment type="caution">
    <text evidence="13">The sequence shown here is derived from an EMBL/GenBank/DDBJ whole genome shotgun (WGS) entry which is preliminary data.</text>
</comment>
<evidence type="ECO:0000256" key="2">
    <source>
        <dbReference type="ARBA" id="ARBA00022679"/>
    </source>
</evidence>
<evidence type="ECO:0000256" key="3">
    <source>
        <dbReference type="ARBA" id="ARBA00022695"/>
    </source>
</evidence>
<dbReference type="Gene3D" id="3.30.420.10">
    <property type="entry name" value="Ribonuclease H-like superfamily/Ribonuclease H"/>
    <property type="match status" value="1"/>
</dbReference>
<proteinExistence type="predicted"/>
<evidence type="ECO:0000256" key="6">
    <source>
        <dbReference type="ARBA" id="ARBA00022801"/>
    </source>
</evidence>
<dbReference type="GO" id="GO:0006508">
    <property type="term" value="P:proteolysis"/>
    <property type="evidence" value="ECO:0007669"/>
    <property type="project" value="UniProtKB-KW"/>
</dbReference>
<feature type="domain" description="Integrase catalytic" evidence="12">
    <location>
        <begin position="950"/>
        <end position="1121"/>
    </location>
</feature>
<name>A0AAE1E1S2_9GAST</name>
<evidence type="ECO:0000256" key="5">
    <source>
        <dbReference type="ARBA" id="ARBA00022759"/>
    </source>
</evidence>
<protein>
    <recommendedName>
        <fullName evidence="15">Endonuclease</fullName>
    </recommendedName>
</protein>
<feature type="compositionally biased region" description="Pro residues" evidence="9">
    <location>
        <begin position="1231"/>
        <end position="1246"/>
    </location>
</feature>